<evidence type="ECO:0000313" key="8">
    <source>
        <dbReference type="Proteomes" id="UP001648503"/>
    </source>
</evidence>
<evidence type="ECO:0000256" key="4">
    <source>
        <dbReference type="ARBA" id="ARBA00038288"/>
    </source>
</evidence>
<evidence type="ECO:0000259" key="6">
    <source>
        <dbReference type="PROSITE" id="PS51714"/>
    </source>
</evidence>
<proteinExistence type="inferred from homology"/>
<dbReference type="InterPro" id="IPR039761">
    <property type="entry name" value="Bms1/Tsr1"/>
</dbReference>
<evidence type="ECO:0000256" key="1">
    <source>
        <dbReference type="ARBA" id="ARBA00004604"/>
    </source>
</evidence>
<feature type="compositionally biased region" description="Basic residues" evidence="5">
    <location>
        <begin position="23"/>
        <end position="38"/>
    </location>
</feature>
<dbReference type="InterPro" id="IPR030387">
    <property type="entry name" value="G_Bms1/Tsr1_dom"/>
</dbReference>
<comment type="subcellular location">
    <subcellularLocation>
        <location evidence="1">Nucleus</location>
        <location evidence="1">Nucleolus</location>
    </subcellularLocation>
</comment>
<dbReference type="Pfam" id="PF22298">
    <property type="entry name" value="Tsr1_G-like"/>
    <property type="match status" value="1"/>
</dbReference>
<evidence type="ECO:0000256" key="5">
    <source>
        <dbReference type="SAM" id="MobiDB-lite"/>
    </source>
</evidence>
<feature type="domain" description="Bms1-type G" evidence="6">
    <location>
        <begin position="88"/>
        <end position="245"/>
    </location>
</feature>
<protein>
    <recommendedName>
        <fullName evidence="6">Bms1-type G domain-containing protein</fullName>
    </recommendedName>
</protein>
<keyword evidence="8" id="KW-1185">Reference proteome</keyword>
<dbReference type="SMART" id="SM00785">
    <property type="entry name" value="AARP2CN"/>
    <property type="match status" value="1"/>
</dbReference>
<dbReference type="InterPro" id="IPR012948">
    <property type="entry name" value="AARP2CN"/>
</dbReference>
<dbReference type="SMART" id="SM01362">
    <property type="entry name" value="DUF663"/>
    <property type="match status" value="1"/>
</dbReference>
<dbReference type="PANTHER" id="PTHR12858">
    <property type="entry name" value="RIBOSOME BIOGENESIS PROTEIN"/>
    <property type="match status" value="1"/>
</dbReference>
<evidence type="ECO:0000256" key="2">
    <source>
        <dbReference type="ARBA" id="ARBA00022517"/>
    </source>
</evidence>
<keyword evidence="2" id="KW-0690">Ribosome biogenesis</keyword>
<dbReference type="PROSITE" id="PS51714">
    <property type="entry name" value="G_BMS1"/>
    <property type="match status" value="1"/>
</dbReference>
<dbReference type="Proteomes" id="UP001648503">
    <property type="component" value="Unassembled WGS sequence"/>
</dbReference>
<keyword evidence="3" id="KW-0539">Nucleus</keyword>
<dbReference type="EMBL" id="JAFCIX010000102">
    <property type="protein sequence ID" value="KAH6598579.1"/>
    <property type="molecule type" value="Genomic_DNA"/>
</dbReference>
<feature type="region of interest" description="Disordered" evidence="5">
    <location>
        <begin position="368"/>
        <end position="403"/>
    </location>
</feature>
<feature type="compositionally biased region" description="Polar residues" evidence="5">
    <location>
        <begin position="8"/>
        <end position="22"/>
    </location>
</feature>
<dbReference type="Pfam" id="PF04950">
    <property type="entry name" value="RIBIOP_C"/>
    <property type="match status" value="1"/>
</dbReference>
<feature type="region of interest" description="Disordered" evidence="5">
    <location>
        <begin position="1"/>
        <end position="66"/>
    </location>
</feature>
<dbReference type="PANTHER" id="PTHR12858:SF1">
    <property type="entry name" value="PRE-RRNA-PROCESSING PROTEIN TSR1 HOMOLOG"/>
    <property type="match status" value="1"/>
</dbReference>
<feature type="region of interest" description="Disordered" evidence="5">
    <location>
        <begin position="437"/>
        <end position="463"/>
    </location>
</feature>
<organism evidence="7 8">
    <name type="scientific">Batrachochytrium salamandrivorans</name>
    <dbReference type="NCBI Taxonomy" id="1357716"/>
    <lineage>
        <taxon>Eukaryota</taxon>
        <taxon>Fungi</taxon>
        <taxon>Fungi incertae sedis</taxon>
        <taxon>Chytridiomycota</taxon>
        <taxon>Chytridiomycota incertae sedis</taxon>
        <taxon>Chytridiomycetes</taxon>
        <taxon>Rhizophydiales</taxon>
        <taxon>Rhizophydiales incertae sedis</taxon>
        <taxon>Batrachochytrium</taxon>
    </lineage>
</organism>
<comment type="caution">
    <text evidence="7">The sequence shown here is derived from an EMBL/GenBank/DDBJ whole genome shotgun (WGS) entry which is preliminary data.</text>
</comment>
<sequence>MAGGDGQQPFSHRSSLKQSNKSFKSKHASKGALKAKAKGKTEHSKSVKSRNSVVSHKADRRNTAKIEQLKKRQDVLTNARIFQGLQATPKIVAIIPLCVDTDAFAAARSLFESIDQPYIESNGTALLTIERFKQRVQLIPTKRHLLQILDALKVADMVIFLMSANEEVDAFGESCMTAIRSQGVPTVINMVQHLGSYPVKKQGEIRKSLEYYMNHHFSGEQRLFDVQNSGECLSALRYITTQRPKQIVWRERHPYLVADKIGFKLNELDEATGTLCVTGYLRGSKLDANRLVHIPNYGDFQMSMITTLSSDHKGKDMSDDDDVIVLQTADPSLQEGLVADNDIDPMEGEQTWPTEEELAEADERVLRLRNGDDCDMDEDKRPRPFAPIKEPKKRRVPKGTSSYQAAWILDDDEDEDDQDAGSDNDATMKDLIVEDGDMTSFQHNDMDDSEGESSGNDSDKYDDVEIEDREIAYDDLDEDEEQEQLAEYLKKQQESRNDLEFPDEVDTPQHITARDRFQRYRGLKSFRTSEWDPYENLPTDYSRIFQFQNFRRSRKRVMDSLEEGLGVGPGMLVTVHILNVPREVYDKHDASKMLTIFGLLPYEHKVSTVSFVVQRTQDYLAPIKSKEPVILMSGFRRYVVQPIYSTFTRGGPNNVHKFERYFQAGRPSVATVYAPIQFGPAPVLIFKYNSTGEQHSWTVDSPTPLIATGSLMDLDPLRIVAKRIVLTGHPYKVHKRGAVLRFMFFNPEDVAYFKPIQLSTKYGRTGHIKESLGTHGYMKCIFDAGIKQHDTICMNLYKRVFPKWTTVPFVDTSSTEDILIEAASTNPDSSDISKKT</sequence>
<feature type="compositionally biased region" description="Basic and acidic residues" evidence="5">
    <location>
        <begin position="56"/>
        <end position="66"/>
    </location>
</feature>
<dbReference type="Pfam" id="PF08142">
    <property type="entry name" value="AARP2CN"/>
    <property type="match status" value="1"/>
</dbReference>
<feature type="compositionally biased region" description="Basic and acidic residues" evidence="5">
    <location>
        <begin position="368"/>
        <end position="382"/>
    </location>
</feature>
<name>A0ABQ8FHY9_9FUNG</name>
<gene>
    <name evidence="7" type="ORF">BASA50_003617</name>
</gene>
<evidence type="ECO:0000256" key="3">
    <source>
        <dbReference type="ARBA" id="ARBA00023242"/>
    </source>
</evidence>
<accession>A0ABQ8FHY9</accession>
<comment type="similarity">
    <text evidence="4">Belongs to the TRAFAC class translation factor GTPase superfamily. Bms1-like GTPase family. TSR1 subfamily.</text>
</comment>
<dbReference type="InterPro" id="IPR007034">
    <property type="entry name" value="BMS1_TSR1_C"/>
</dbReference>
<evidence type="ECO:0000313" key="7">
    <source>
        <dbReference type="EMBL" id="KAH6598579.1"/>
    </source>
</evidence>
<reference evidence="7 8" key="1">
    <citation type="submission" date="2021-02" db="EMBL/GenBank/DDBJ databases">
        <title>Variation within the Batrachochytrium salamandrivorans European outbreak.</title>
        <authorList>
            <person name="Kelly M."/>
            <person name="Pasmans F."/>
            <person name="Shea T.P."/>
            <person name="Munoz J.F."/>
            <person name="Carranza S."/>
            <person name="Cuomo C.A."/>
            <person name="Martel A."/>
        </authorList>
    </citation>
    <scope>NUCLEOTIDE SEQUENCE [LARGE SCALE GENOMIC DNA]</scope>
    <source>
        <strain evidence="7 8">AMFP18/2</strain>
    </source>
</reference>